<dbReference type="GO" id="GO:0008757">
    <property type="term" value="F:S-adenosylmethionine-dependent methyltransferase activity"/>
    <property type="evidence" value="ECO:0007669"/>
    <property type="project" value="InterPro"/>
</dbReference>
<name>A0A841HQD5_9GAMM</name>
<evidence type="ECO:0000256" key="1">
    <source>
        <dbReference type="SAM" id="MobiDB-lite"/>
    </source>
</evidence>
<dbReference type="InterPro" id="IPR029063">
    <property type="entry name" value="SAM-dependent_MTases_sf"/>
</dbReference>
<evidence type="ECO:0000313" key="3">
    <source>
        <dbReference type="EMBL" id="MBB6094973.1"/>
    </source>
</evidence>
<gene>
    <name evidence="3" type="ORF">HNQ60_003860</name>
</gene>
<dbReference type="PANTHER" id="PTHR45036:SF1">
    <property type="entry name" value="METHYLTRANSFERASE LIKE 7A"/>
    <property type="match status" value="1"/>
</dbReference>
<dbReference type="CDD" id="cd02440">
    <property type="entry name" value="AdoMet_MTases"/>
    <property type="match status" value="1"/>
</dbReference>
<sequence>MSFYGNHVLPHVINLSMRNRDLLPYRQRALSSATGRVLEIGVGSGLNLALYPTRVREIVGLEPAQRLAAMARRTAMGLSIATDFVEASAESIPLEDHSVDTVVTTWTMCSIPDLSTALREMHRVLKPGGQLLFVEHGQAPEERVRKWQDRLTPVWKCIGGGCHLNRPIPALIEQGGFTITKIDTGYMRGPKAMTFMYEGRARPASTKPDEGDDALQPCRQDARPYELNASRQSRLSPRRP</sequence>
<dbReference type="PANTHER" id="PTHR45036">
    <property type="entry name" value="METHYLTRANSFERASE LIKE 7B"/>
    <property type="match status" value="1"/>
</dbReference>
<keyword evidence="4" id="KW-1185">Reference proteome</keyword>
<organism evidence="3 4">
    <name type="scientific">Povalibacter uvarum</name>
    <dbReference type="NCBI Taxonomy" id="732238"/>
    <lineage>
        <taxon>Bacteria</taxon>
        <taxon>Pseudomonadati</taxon>
        <taxon>Pseudomonadota</taxon>
        <taxon>Gammaproteobacteria</taxon>
        <taxon>Steroidobacterales</taxon>
        <taxon>Steroidobacteraceae</taxon>
        <taxon>Povalibacter</taxon>
    </lineage>
</organism>
<feature type="compositionally biased region" description="Polar residues" evidence="1">
    <location>
        <begin position="229"/>
        <end position="240"/>
    </location>
</feature>
<feature type="region of interest" description="Disordered" evidence="1">
    <location>
        <begin position="201"/>
        <end position="240"/>
    </location>
</feature>
<dbReference type="Pfam" id="PF08241">
    <property type="entry name" value="Methyltransf_11"/>
    <property type="match status" value="1"/>
</dbReference>
<dbReference type="Proteomes" id="UP000588068">
    <property type="component" value="Unassembled WGS sequence"/>
</dbReference>
<accession>A0A841HQD5</accession>
<dbReference type="Gene3D" id="3.40.50.150">
    <property type="entry name" value="Vaccinia Virus protein VP39"/>
    <property type="match status" value="1"/>
</dbReference>
<dbReference type="AlphaFoldDB" id="A0A841HQD5"/>
<evidence type="ECO:0000313" key="4">
    <source>
        <dbReference type="Proteomes" id="UP000588068"/>
    </source>
</evidence>
<keyword evidence="3" id="KW-0489">Methyltransferase</keyword>
<keyword evidence="3" id="KW-0808">Transferase</keyword>
<dbReference type="EMBL" id="JACHHZ010000004">
    <property type="protein sequence ID" value="MBB6094973.1"/>
    <property type="molecule type" value="Genomic_DNA"/>
</dbReference>
<comment type="caution">
    <text evidence="3">The sequence shown here is derived from an EMBL/GenBank/DDBJ whole genome shotgun (WGS) entry which is preliminary data.</text>
</comment>
<feature type="domain" description="Methyltransferase type 11" evidence="2">
    <location>
        <begin position="38"/>
        <end position="133"/>
    </location>
</feature>
<evidence type="ECO:0000259" key="2">
    <source>
        <dbReference type="Pfam" id="PF08241"/>
    </source>
</evidence>
<dbReference type="SUPFAM" id="SSF53335">
    <property type="entry name" value="S-adenosyl-L-methionine-dependent methyltransferases"/>
    <property type="match status" value="1"/>
</dbReference>
<dbReference type="InterPro" id="IPR013216">
    <property type="entry name" value="Methyltransf_11"/>
</dbReference>
<dbReference type="GO" id="GO:0032259">
    <property type="term" value="P:methylation"/>
    <property type="evidence" value="ECO:0007669"/>
    <property type="project" value="UniProtKB-KW"/>
</dbReference>
<protein>
    <submittedName>
        <fullName evidence="3">SAM-dependent methyltransferase</fullName>
    </submittedName>
</protein>
<dbReference type="InterPro" id="IPR052356">
    <property type="entry name" value="Thiol_S-MT"/>
</dbReference>
<reference evidence="3 4" key="1">
    <citation type="submission" date="2020-08" db="EMBL/GenBank/DDBJ databases">
        <title>Genomic Encyclopedia of Type Strains, Phase IV (KMG-IV): sequencing the most valuable type-strain genomes for metagenomic binning, comparative biology and taxonomic classification.</title>
        <authorList>
            <person name="Goeker M."/>
        </authorList>
    </citation>
    <scope>NUCLEOTIDE SEQUENCE [LARGE SCALE GENOMIC DNA]</scope>
    <source>
        <strain evidence="3 4">DSM 26723</strain>
    </source>
</reference>
<proteinExistence type="predicted"/>